<dbReference type="AlphaFoldDB" id="A0A1V4KUP4"/>
<gene>
    <name evidence="1" type="ORF">AV530_008082</name>
</gene>
<dbReference type="EMBL" id="LSYS01001584">
    <property type="protein sequence ID" value="OPJ88045.1"/>
    <property type="molecule type" value="Genomic_DNA"/>
</dbReference>
<evidence type="ECO:0000313" key="1">
    <source>
        <dbReference type="EMBL" id="OPJ88045.1"/>
    </source>
</evidence>
<protein>
    <submittedName>
        <fullName evidence="1">Uncharacterized protein</fullName>
    </submittedName>
</protein>
<evidence type="ECO:0000313" key="2">
    <source>
        <dbReference type="Proteomes" id="UP000190648"/>
    </source>
</evidence>
<accession>A0A1V4KUP4</accession>
<reference evidence="1 2" key="1">
    <citation type="submission" date="2016-02" db="EMBL/GenBank/DDBJ databases">
        <title>Band-tailed pigeon sequencing and assembly.</title>
        <authorList>
            <person name="Soares A.E."/>
            <person name="Novak B.J."/>
            <person name="Rice E.S."/>
            <person name="O'Connell B."/>
            <person name="Chang D."/>
            <person name="Weber S."/>
            <person name="Shapiro B."/>
        </authorList>
    </citation>
    <scope>NUCLEOTIDE SEQUENCE [LARGE SCALE GENOMIC DNA]</scope>
    <source>
        <strain evidence="1">BTP2013</strain>
        <tissue evidence="1">Blood</tissue>
    </source>
</reference>
<name>A0A1V4KUP4_PATFA</name>
<dbReference type="Proteomes" id="UP000190648">
    <property type="component" value="Unassembled WGS sequence"/>
</dbReference>
<comment type="caution">
    <text evidence="1">The sequence shown here is derived from an EMBL/GenBank/DDBJ whole genome shotgun (WGS) entry which is preliminary data.</text>
</comment>
<keyword evidence="2" id="KW-1185">Reference proteome</keyword>
<organism evidence="1 2">
    <name type="scientific">Patagioenas fasciata monilis</name>
    <dbReference type="NCBI Taxonomy" id="372326"/>
    <lineage>
        <taxon>Eukaryota</taxon>
        <taxon>Metazoa</taxon>
        <taxon>Chordata</taxon>
        <taxon>Craniata</taxon>
        <taxon>Vertebrata</taxon>
        <taxon>Euteleostomi</taxon>
        <taxon>Archelosauria</taxon>
        <taxon>Archosauria</taxon>
        <taxon>Dinosauria</taxon>
        <taxon>Saurischia</taxon>
        <taxon>Theropoda</taxon>
        <taxon>Coelurosauria</taxon>
        <taxon>Aves</taxon>
        <taxon>Neognathae</taxon>
        <taxon>Neoaves</taxon>
        <taxon>Columbimorphae</taxon>
        <taxon>Columbiformes</taxon>
        <taxon>Columbidae</taxon>
        <taxon>Patagioenas</taxon>
    </lineage>
</organism>
<proteinExistence type="predicted"/>
<sequence length="121" mass="13243">MTVPYIKLVGFGVKKTTAGSTMLIRVRLIPDVKIGLASLLSSQCLMTIRGFNLSTDYTNAQTTSICCCDRIQSTGKMQVCPVAKAPEEEHRGSFKSLPFPKTSAKPKEVLLKTSLCLFVQQ</sequence>